<feature type="coiled-coil region" evidence="1">
    <location>
        <begin position="268"/>
        <end position="295"/>
    </location>
</feature>
<feature type="non-terminal residue" evidence="2">
    <location>
        <position position="446"/>
    </location>
</feature>
<reference evidence="2" key="1">
    <citation type="submission" date="2015-07" db="EMBL/GenBank/DDBJ databases">
        <title>Adaptation to a free-living lifestyle via gene acquisitions in the diplomonad Trepomonas sp. PC1.</title>
        <authorList>
            <person name="Xu F."/>
            <person name="Jerlstrom-Hultqvist J."/>
            <person name="Kolisko M."/>
            <person name="Simpson A.G.B."/>
            <person name="Roger A.J."/>
            <person name="Svard S.G."/>
            <person name="Andersson J.O."/>
        </authorList>
    </citation>
    <scope>NUCLEOTIDE SEQUENCE</scope>
    <source>
        <strain evidence="2">PC1</strain>
    </source>
</reference>
<keyword evidence="1" id="KW-0175">Coiled coil</keyword>
<proteinExistence type="predicted"/>
<evidence type="ECO:0000256" key="1">
    <source>
        <dbReference type="SAM" id="Coils"/>
    </source>
</evidence>
<accession>A0A146JZD2</accession>
<evidence type="ECO:0000313" key="2">
    <source>
        <dbReference type="EMBL" id="JAP89548.1"/>
    </source>
</evidence>
<dbReference type="AlphaFoldDB" id="A0A146JZD2"/>
<organism evidence="2">
    <name type="scientific">Trepomonas sp. PC1</name>
    <dbReference type="NCBI Taxonomy" id="1076344"/>
    <lineage>
        <taxon>Eukaryota</taxon>
        <taxon>Metamonada</taxon>
        <taxon>Diplomonadida</taxon>
        <taxon>Hexamitidae</taxon>
        <taxon>Hexamitinae</taxon>
        <taxon>Trepomonas</taxon>
    </lineage>
</organism>
<name>A0A146JZD2_9EUKA</name>
<dbReference type="EMBL" id="GDID01007058">
    <property type="protein sequence ID" value="JAP89548.1"/>
    <property type="molecule type" value="Transcribed_RNA"/>
</dbReference>
<protein>
    <submittedName>
        <fullName evidence="2">Uncharacterized protein</fullName>
    </submittedName>
</protein>
<gene>
    <name evidence="2" type="ORF">TPC1_30957</name>
</gene>
<sequence length="446" mass="52116">SDIIYDQQINTPNPLIQQHLKLMFSKLYNNTQESIKLLDDSMINKQKLLQFSDPQIIVEPPVPESEKMTTQLQTELAHDTASQLIDHYHQHGATIKTSKSKEDSEIQKMIYQIEHEHQPKKPRRKYKPIPPIEDLQFCNQMESTQEIQFEEEQKRLLSESIKYQDEVAKLSASLKGSQFKTPIFKNELAQLPKQDLALSGRDQKPQPVKPLLSSIILENKDYLKAPPETSENGQIEQSVVKPIKQIPVSPFQQLQHLNSPKVNSQPMKVENEQKLETFAEKMQSYQAQIAQIKEKPNTVYLTQQFDKLDFEVVEPEIKKELKSPQYEQIDVAKIRLEAEKLTKSRKIEEPEIKEKEKEREKAETQIEVKSKKFSLKKVGKQIFGYVNDVQLFIVSLVEDDIEFDDERRIICFKNKYQIKFDLDYEQKKKLLKGIQEKIMQSMIGFS</sequence>
<feature type="non-terminal residue" evidence="2">
    <location>
        <position position="1"/>
    </location>
</feature>